<feature type="compositionally biased region" description="Acidic residues" evidence="1">
    <location>
        <begin position="108"/>
        <end position="126"/>
    </location>
</feature>
<dbReference type="EnsemblPlants" id="KQK94830">
    <property type="protein sequence ID" value="KQK94830"/>
    <property type="gene ID" value="SETIT_026872mg"/>
</dbReference>
<dbReference type="Proteomes" id="UP000004995">
    <property type="component" value="Unassembled WGS sequence"/>
</dbReference>
<gene>
    <name evidence="3" type="primary">LOC101768492</name>
    <name evidence="2" type="ORF">SETIT_8G142800v2</name>
</gene>
<dbReference type="HOGENOM" id="CLU_1362459_0_0_1"/>
<accession>K3ZJW7</accession>
<evidence type="ECO:0000313" key="3">
    <source>
        <dbReference type="EnsemblPlants" id="KQK94830"/>
    </source>
</evidence>
<reference evidence="3" key="3">
    <citation type="submission" date="2018-08" db="UniProtKB">
        <authorList>
            <consortium name="EnsemblPlants"/>
        </authorList>
    </citation>
    <scope>IDENTIFICATION</scope>
    <source>
        <strain evidence="3">Yugu1</strain>
    </source>
</reference>
<dbReference type="Gramene" id="KQK94830">
    <property type="protein sequence ID" value="KQK94830"/>
    <property type="gene ID" value="SETIT_026872mg"/>
</dbReference>
<dbReference type="GeneID" id="101768492"/>
<dbReference type="RefSeq" id="XP_004979410.1">
    <property type="nucleotide sequence ID" value="XM_004979353.4"/>
</dbReference>
<proteinExistence type="predicted"/>
<evidence type="ECO:0000313" key="2">
    <source>
        <dbReference type="EMBL" id="RCV38443.1"/>
    </source>
</evidence>
<dbReference type="EMBL" id="CM003535">
    <property type="protein sequence ID" value="RCV38443.1"/>
    <property type="molecule type" value="Genomic_DNA"/>
</dbReference>
<dbReference type="RefSeq" id="XP_004979411.1">
    <property type="nucleotide sequence ID" value="XM_004979354.4"/>
</dbReference>
<dbReference type="EMBL" id="AGNK02005010">
    <property type="status" value="NOT_ANNOTATED_CDS"/>
    <property type="molecule type" value="Genomic_DNA"/>
</dbReference>
<dbReference type="AlphaFoldDB" id="K3ZJW7"/>
<evidence type="ECO:0000256" key="1">
    <source>
        <dbReference type="SAM" id="MobiDB-lite"/>
    </source>
</evidence>
<reference evidence="2" key="2">
    <citation type="submission" date="2015-07" db="EMBL/GenBank/DDBJ databases">
        <authorList>
            <person name="Noorani M."/>
        </authorList>
    </citation>
    <scope>NUCLEOTIDE SEQUENCE</scope>
    <source>
        <strain evidence="2">Yugu1</strain>
    </source>
</reference>
<protein>
    <submittedName>
        <fullName evidence="2 3">Uncharacterized protein</fullName>
    </submittedName>
</protein>
<evidence type="ECO:0000313" key="4">
    <source>
        <dbReference type="Proteomes" id="UP000004995"/>
    </source>
</evidence>
<feature type="region of interest" description="Disordered" evidence="1">
    <location>
        <begin position="53"/>
        <end position="157"/>
    </location>
</feature>
<reference evidence="2 4" key="1">
    <citation type="journal article" date="2012" name="Nat. Biotechnol.">
        <title>Reference genome sequence of the model plant Setaria.</title>
        <authorList>
            <person name="Bennetzen J.L."/>
            <person name="Schmutz J."/>
            <person name="Wang H."/>
            <person name="Percifield R."/>
            <person name="Hawkins J."/>
            <person name="Pontaroli A.C."/>
            <person name="Estep M."/>
            <person name="Feng L."/>
            <person name="Vaughn J.N."/>
            <person name="Grimwood J."/>
            <person name="Jenkins J."/>
            <person name="Barry K."/>
            <person name="Lindquist E."/>
            <person name="Hellsten U."/>
            <person name="Deshpande S."/>
            <person name="Wang X."/>
            <person name="Wu X."/>
            <person name="Mitros T."/>
            <person name="Triplett J."/>
            <person name="Yang X."/>
            <person name="Ye C.Y."/>
            <person name="Mauro-Herrera M."/>
            <person name="Wang L."/>
            <person name="Li P."/>
            <person name="Sharma M."/>
            <person name="Sharma R."/>
            <person name="Ronald P.C."/>
            <person name="Panaud O."/>
            <person name="Kellogg E.A."/>
            <person name="Brutnell T.P."/>
            <person name="Doust A.N."/>
            <person name="Tuskan G.A."/>
            <person name="Rokhsar D."/>
            <person name="Devos K.M."/>
        </authorList>
    </citation>
    <scope>NUCLEOTIDE SEQUENCE [LARGE SCALE GENOMIC DNA]</scope>
    <source>
        <strain evidence="4">cv. Yugu1</strain>
        <strain evidence="2">Yugu1</strain>
    </source>
</reference>
<name>K3ZJW7_SETIT</name>
<sequence length="201" mass="22249">MSSRDKKYDPNTDFAGASIVSHCYPYHGQRQTIFRDAARNAYFRNQLLYGQTAAADSPRHQGGVRGAGASSNKGETKPKARTRHGETAVEYPSNYKGGGARGGGGYYSDEDDDSESEDDDDDESDEKEISRGQGGVRRYDHEANKPEKKGAGSYHDVAHQYEAYRRGARERWQGEYLGYGVRAYGNKQKPRDSVVHGTVAP</sequence>
<feature type="compositionally biased region" description="Gly residues" evidence="1">
    <location>
        <begin position="96"/>
        <end position="106"/>
    </location>
</feature>
<organism evidence="2">
    <name type="scientific">Setaria italica</name>
    <name type="common">Foxtail millet</name>
    <name type="synonym">Panicum italicum</name>
    <dbReference type="NCBI Taxonomy" id="4555"/>
    <lineage>
        <taxon>Eukaryota</taxon>
        <taxon>Viridiplantae</taxon>
        <taxon>Streptophyta</taxon>
        <taxon>Embryophyta</taxon>
        <taxon>Tracheophyta</taxon>
        <taxon>Spermatophyta</taxon>
        <taxon>Magnoliopsida</taxon>
        <taxon>Liliopsida</taxon>
        <taxon>Poales</taxon>
        <taxon>Poaceae</taxon>
        <taxon>PACMAD clade</taxon>
        <taxon>Panicoideae</taxon>
        <taxon>Panicodae</taxon>
        <taxon>Paniceae</taxon>
        <taxon>Cenchrinae</taxon>
        <taxon>Setaria</taxon>
    </lineage>
</organism>
<feature type="compositionally biased region" description="Basic and acidic residues" evidence="1">
    <location>
        <begin position="74"/>
        <end position="87"/>
    </location>
</feature>
<keyword evidence="4" id="KW-1185">Reference proteome</keyword>
<feature type="compositionally biased region" description="Basic and acidic residues" evidence="1">
    <location>
        <begin position="137"/>
        <end position="157"/>
    </location>
</feature>
<dbReference type="KEGG" id="sita:101768492"/>